<dbReference type="PANTHER" id="PTHR43877">
    <property type="entry name" value="AMINOALKYLPHOSPHONATE N-ACETYLTRANSFERASE-RELATED-RELATED"/>
    <property type="match status" value="1"/>
</dbReference>
<dbReference type="CDD" id="cd04301">
    <property type="entry name" value="NAT_SF"/>
    <property type="match status" value="1"/>
</dbReference>
<feature type="domain" description="N-acetyltransferase" evidence="3">
    <location>
        <begin position="2"/>
        <end position="161"/>
    </location>
</feature>
<dbReference type="SUPFAM" id="SSF55729">
    <property type="entry name" value="Acyl-CoA N-acyltransferases (Nat)"/>
    <property type="match status" value="1"/>
</dbReference>
<name>A0ABN0V3F6_9ACTN</name>
<keyword evidence="2" id="KW-0012">Acyltransferase</keyword>
<evidence type="ECO:0000256" key="2">
    <source>
        <dbReference type="ARBA" id="ARBA00023315"/>
    </source>
</evidence>
<dbReference type="RefSeq" id="WP_344653345.1">
    <property type="nucleotide sequence ID" value="NZ_BAAAGX010000032.1"/>
</dbReference>
<dbReference type="InterPro" id="IPR016181">
    <property type="entry name" value="Acyl_CoA_acyltransferase"/>
</dbReference>
<evidence type="ECO:0000313" key="5">
    <source>
        <dbReference type="Proteomes" id="UP001500967"/>
    </source>
</evidence>
<dbReference type="Proteomes" id="UP001500967">
    <property type="component" value="Unassembled WGS sequence"/>
</dbReference>
<keyword evidence="1" id="KW-0808">Transferase</keyword>
<keyword evidence="5" id="KW-1185">Reference proteome</keyword>
<reference evidence="4 5" key="1">
    <citation type="journal article" date="2019" name="Int. J. Syst. Evol. Microbiol.">
        <title>The Global Catalogue of Microorganisms (GCM) 10K type strain sequencing project: providing services to taxonomists for standard genome sequencing and annotation.</title>
        <authorList>
            <consortium name="The Broad Institute Genomics Platform"/>
            <consortium name="The Broad Institute Genome Sequencing Center for Infectious Disease"/>
            <person name="Wu L."/>
            <person name="Ma J."/>
        </authorList>
    </citation>
    <scope>NUCLEOTIDE SEQUENCE [LARGE SCALE GENOMIC DNA]</scope>
    <source>
        <strain evidence="4 5">JCM 10425</strain>
    </source>
</reference>
<comment type="caution">
    <text evidence="4">The sequence shown here is derived from an EMBL/GenBank/DDBJ whole genome shotgun (WGS) entry which is preliminary data.</text>
</comment>
<dbReference type="PROSITE" id="PS51186">
    <property type="entry name" value="GNAT"/>
    <property type="match status" value="1"/>
</dbReference>
<accession>A0ABN0V3F6</accession>
<dbReference type="PANTHER" id="PTHR43877:SF1">
    <property type="entry name" value="ACETYLTRANSFERASE"/>
    <property type="match status" value="1"/>
</dbReference>
<dbReference type="Gene3D" id="3.40.630.30">
    <property type="match status" value="1"/>
</dbReference>
<organism evidence="4 5">
    <name type="scientific">Cryptosporangium japonicum</name>
    <dbReference type="NCBI Taxonomy" id="80872"/>
    <lineage>
        <taxon>Bacteria</taxon>
        <taxon>Bacillati</taxon>
        <taxon>Actinomycetota</taxon>
        <taxon>Actinomycetes</taxon>
        <taxon>Cryptosporangiales</taxon>
        <taxon>Cryptosporangiaceae</taxon>
        <taxon>Cryptosporangium</taxon>
    </lineage>
</organism>
<gene>
    <name evidence="4" type="ORF">GCM10009539_71160</name>
</gene>
<dbReference type="InterPro" id="IPR000182">
    <property type="entry name" value="GNAT_dom"/>
</dbReference>
<sequence>MLTIETVDASDEEAFGRWCTVLSAALPVDEPHRVPLDPELERGIVPLPGDPYERWQHLVAMDGDEPVAAARVELSADSPDLAFFHLVVRPDRRRRGIGGTLLRTVERAALAAGCTTAMTETMQPAAAPPIPAMTFARAVGYRAGVRSVYRELDVPVPRLDELDPGPVPGYRIVTWSRRGRRRGESRRGTGTRTR</sequence>
<evidence type="ECO:0000259" key="3">
    <source>
        <dbReference type="PROSITE" id="PS51186"/>
    </source>
</evidence>
<evidence type="ECO:0000313" key="4">
    <source>
        <dbReference type="EMBL" id="GAA0273528.1"/>
    </source>
</evidence>
<dbReference type="InterPro" id="IPR050832">
    <property type="entry name" value="Bact_Acetyltransf"/>
</dbReference>
<proteinExistence type="predicted"/>
<evidence type="ECO:0000256" key="1">
    <source>
        <dbReference type="ARBA" id="ARBA00022679"/>
    </source>
</evidence>
<dbReference type="EMBL" id="BAAAGX010000032">
    <property type="protein sequence ID" value="GAA0273528.1"/>
    <property type="molecule type" value="Genomic_DNA"/>
</dbReference>
<dbReference type="Pfam" id="PF00583">
    <property type="entry name" value="Acetyltransf_1"/>
    <property type="match status" value="1"/>
</dbReference>
<protein>
    <recommendedName>
        <fullName evidence="3">N-acetyltransferase domain-containing protein</fullName>
    </recommendedName>
</protein>